<dbReference type="Gene3D" id="3.40.190.10">
    <property type="entry name" value="Periplasmic binding protein-like II"/>
    <property type="match status" value="1"/>
</dbReference>
<name>A0ABT5WYZ6_9ENTE</name>
<evidence type="ECO:0000256" key="2">
    <source>
        <dbReference type="ARBA" id="ARBA00005695"/>
    </source>
</evidence>
<evidence type="ECO:0000256" key="3">
    <source>
        <dbReference type="ARBA" id="ARBA00022448"/>
    </source>
</evidence>
<dbReference type="Gene3D" id="3.10.105.10">
    <property type="entry name" value="Dipeptide-binding Protein, Domain 3"/>
    <property type="match status" value="1"/>
</dbReference>
<feature type="signal peptide" evidence="5">
    <location>
        <begin position="1"/>
        <end position="20"/>
    </location>
</feature>
<dbReference type="InterPro" id="IPR030678">
    <property type="entry name" value="Peptide/Ni-bd"/>
</dbReference>
<evidence type="ECO:0000259" key="6">
    <source>
        <dbReference type="Pfam" id="PF00496"/>
    </source>
</evidence>
<evidence type="ECO:0000256" key="1">
    <source>
        <dbReference type="ARBA" id="ARBA00004196"/>
    </source>
</evidence>
<evidence type="ECO:0000256" key="5">
    <source>
        <dbReference type="SAM" id="SignalP"/>
    </source>
</evidence>
<organism evidence="7 8">
    <name type="scientific">Vagococcus proximus</name>
    <dbReference type="NCBI Taxonomy" id="2991417"/>
    <lineage>
        <taxon>Bacteria</taxon>
        <taxon>Bacillati</taxon>
        <taxon>Bacillota</taxon>
        <taxon>Bacilli</taxon>
        <taxon>Lactobacillales</taxon>
        <taxon>Enterococcaceae</taxon>
        <taxon>Vagococcus</taxon>
    </lineage>
</organism>
<evidence type="ECO:0000256" key="4">
    <source>
        <dbReference type="ARBA" id="ARBA00022729"/>
    </source>
</evidence>
<protein>
    <submittedName>
        <fullName evidence="7">Peptide ABC transporter substrate-binding protein</fullName>
    </submittedName>
</protein>
<dbReference type="PROSITE" id="PS51257">
    <property type="entry name" value="PROKAR_LIPOPROTEIN"/>
    <property type="match status" value="1"/>
</dbReference>
<dbReference type="PANTHER" id="PTHR30290">
    <property type="entry name" value="PERIPLASMIC BINDING COMPONENT OF ABC TRANSPORTER"/>
    <property type="match status" value="1"/>
</dbReference>
<keyword evidence="8" id="KW-1185">Reference proteome</keyword>
<gene>
    <name evidence="7" type="ORF">OL233_01690</name>
</gene>
<comment type="similarity">
    <text evidence="2">Belongs to the bacterial solute-binding protein 5 family.</text>
</comment>
<comment type="subcellular location">
    <subcellularLocation>
        <location evidence="1">Cell envelope</location>
    </subcellularLocation>
</comment>
<accession>A0ABT5WYZ6</accession>
<dbReference type="EMBL" id="JAPDSH010000001">
    <property type="protein sequence ID" value="MDF0478985.1"/>
    <property type="molecule type" value="Genomic_DNA"/>
</dbReference>
<comment type="caution">
    <text evidence="7">The sequence shown here is derived from an EMBL/GenBank/DDBJ whole genome shotgun (WGS) entry which is preliminary data.</text>
</comment>
<dbReference type="InterPro" id="IPR039424">
    <property type="entry name" value="SBP_5"/>
</dbReference>
<dbReference type="PANTHER" id="PTHR30290:SF10">
    <property type="entry name" value="PERIPLASMIC OLIGOPEPTIDE-BINDING PROTEIN-RELATED"/>
    <property type="match status" value="1"/>
</dbReference>
<dbReference type="InterPro" id="IPR000914">
    <property type="entry name" value="SBP_5_dom"/>
</dbReference>
<dbReference type="Proteomes" id="UP001147148">
    <property type="component" value="Unassembled WGS sequence"/>
</dbReference>
<keyword evidence="4 5" id="KW-0732">Signal</keyword>
<proteinExistence type="inferred from homology"/>
<dbReference type="PIRSF" id="PIRSF002741">
    <property type="entry name" value="MppA"/>
    <property type="match status" value="1"/>
</dbReference>
<dbReference type="Gene3D" id="3.90.76.10">
    <property type="entry name" value="Dipeptide-binding Protein, Domain 1"/>
    <property type="match status" value="1"/>
</dbReference>
<evidence type="ECO:0000313" key="7">
    <source>
        <dbReference type="EMBL" id="MDF0478985.1"/>
    </source>
</evidence>
<evidence type="ECO:0000313" key="8">
    <source>
        <dbReference type="Proteomes" id="UP001147148"/>
    </source>
</evidence>
<sequence>MKMKKLISIGLVSVSVLALAACGKGEESSKGKEKGKGKTEQVLNLSSLTEIPSADISLNTDAEGSKMINSIYEGIYRVDGEGVPQPAGAKELAKVSDDGKIYTIKLREDAKWSDGEPVKAADYVYSWQRTVDPKTASQYAYMFEGITNAKEISKGEKPVAELGIKAKGDYELEITLEQPIAYFDRLLAFPNFFPQRQDIVEKYGKDYATASEKSVYNGPFVSVEFDGPGSDTEWAFEKNPEYWDKEAVKLNRINVTVIKEASTAVGLYKNGQLDQVTLSSELAQQLGNDPDYQIDAYANTSYIEMNQAKEGSPFKNENFRKALYYGIDRQSYVDNLLAKGNIVSSGIVPQGMVKNPKTGKDFTEDADTMIKFDKEKAQEYLAKAKKELGKEEISFDLLAGDSDGAKKNSEFIQSQIQTNLPGVKVTVSPVTFAVRLERTNKGDFDAVMGGWAADYADASNFLELFKSDNAYNRGKYNNPKYDKAIEEAVKNGTDPEKRWENQLEAERILMSDLGVLPLNQTVTSVLRSPKIKNLVTNSAGAKIDYKWISMED</sequence>
<dbReference type="CDD" id="cd08504">
    <property type="entry name" value="PBP2_OppA"/>
    <property type="match status" value="1"/>
</dbReference>
<feature type="domain" description="Solute-binding protein family 5" evidence="6">
    <location>
        <begin position="84"/>
        <end position="471"/>
    </location>
</feature>
<reference evidence="7" key="1">
    <citation type="submission" date="2022-10" db="EMBL/GenBank/DDBJ databases">
        <title>Vagococcus sp. isolated from poultry meat.</title>
        <authorList>
            <person name="Johansson P."/>
            <person name="Bjorkroth J."/>
        </authorList>
    </citation>
    <scope>NUCLEOTIDE SEQUENCE</scope>
    <source>
        <strain evidence="7">PNs007</strain>
    </source>
</reference>
<dbReference type="Pfam" id="PF00496">
    <property type="entry name" value="SBP_bac_5"/>
    <property type="match status" value="1"/>
</dbReference>
<dbReference type="SUPFAM" id="SSF53850">
    <property type="entry name" value="Periplasmic binding protein-like II"/>
    <property type="match status" value="1"/>
</dbReference>
<feature type="chain" id="PRO_5045686940" evidence="5">
    <location>
        <begin position="21"/>
        <end position="552"/>
    </location>
</feature>
<keyword evidence="3" id="KW-0813">Transport</keyword>